<evidence type="ECO:0000256" key="2">
    <source>
        <dbReference type="ARBA" id="ARBA00008914"/>
    </source>
</evidence>
<evidence type="ECO:0000256" key="7">
    <source>
        <dbReference type="SAM" id="Phobius"/>
    </source>
</evidence>
<dbReference type="Pfam" id="PF13677">
    <property type="entry name" value="MotB_plug"/>
    <property type="match status" value="1"/>
</dbReference>
<feature type="transmembrane region" description="Helical" evidence="7">
    <location>
        <begin position="16"/>
        <end position="36"/>
    </location>
</feature>
<keyword evidence="6 7" id="KW-0472">Membrane</keyword>
<keyword evidence="9" id="KW-0966">Cell projection</keyword>
<evidence type="ECO:0000259" key="8">
    <source>
        <dbReference type="PROSITE" id="PS51123"/>
    </source>
</evidence>
<dbReference type="GO" id="GO:0005886">
    <property type="term" value="C:plasma membrane"/>
    <property type="evidence" value="ECO:0007669"/>
    <property type="project" value="UniProtKB-SubCell"/>
</dbReference>
<evidence type="ECO:0000313" key="9">
    <source>
        <dbReference type="EMBL" id="VAX03868.1"/>
    </source>
</evidence>
<evidence type="ECO:0000256" key="1">
    <source>
        <dbReference type="ARBA" id="ARBA00004162"/>
    </source>
</evidence>
<keyword evidence="4 7" id="KW-0812">Transmembrane</keyword>
<dbReference type="PROSITE" id="PS51123">
    <property type="entry name" value="OMPA_2"/>
    <property type="match status" value="1"/>
</dbReference>
<evidence type="ECO:0000256" key="4">
    <source>
        <dbReference type="ARBA" id="ARBA00022692"/>
    </source>
</evidence>
<dbReference type="InterPro" id="IPR006665">
    <property type="entry name" value="OmpA-like"/>
</dbReference>
<dbReference type="InterPro" id="IPR025713">
    <property type="entry name" value="MotB-like_N_dom"/>
</dbReference>
<dbReference type="Pfam" id="PF00691">
    <property type="entry name" value="OmpA"/>
    <property type="match status" value="1"/>
</dbReference>
<dbReference type="PANTHER" id="PTHR30329:SF20">
    <property type="entry name" value="EXPORTED PROTEIN"/>
    <property type="match status" value="1"/>
</dbReference>
<feature type="domain" description="OmpA-like" evidence="8">
    <location>
        <begin position="111"/>
        <end position="233"/>
    </location>
</feature>
<dbReference type="InterPro" id="IPR050330">
    <property type="entry name" value="Bact_OuterMem_StrucFunc"/>
</dbReference>
<comment type="subcellular location">
    <subcellularLocation>
        <location evidence="1">Cell membrane</location>
        <topology evidence="1">Single-pass membrane protein</topology>
    </subcellularLocation>
</comment>
<keyword evidence="5 7" id="KW-1133">Transmembrane helix</keyword>
<dbReference type="SUPFAM" id="SSF103088">
    <property type="entry name" value="OmpA-like"/>
    <property type="match status" value="1"/>
</dbReference>
<protein>
    <submittedName>
        <fullName evidence="9">Flagellar motor rotation protein MotB</fullName>
    </submittedName>
</protein>
<dbReference type="PANTHER" id="PTHR30329">
    <property type="entry name" value="STATOR ELEMENT OF FLAGELLAR MOTOR COMPLEX"/>
    <property type="match status" value="1"/>
</dbReference>
<name>A0A3B1AX73_9ZZZZ</name>
<dbReference type="Gene3D" id="3.30.1330.60">
    <property type="entry name" value="OmpA-like domain"/>
    <property type="match status" value="1"/>
</dbReference>
<comment type="similarity">
    <text evidence="2">Belongs to the MotB family.</text>
</comment>
<dbReference type="InterPro" id="IPR036737">
    <property type="entry name" value="OmpA-like_sf"/>
</dbReference>
<evidence type="ECO:0000256" key="3">
    <source>
        <dbReference type="ARBA" id="ARBA00022475"/>
    </source>
</evidence>
<keyword evidence="9" id="KW-0282">Flagellum</keyword>
<evidence type="ECO:0000256" key="6">
    <source>
        <dbReference type="ARBA" id="ARBA00023136"/>
    </source>
</evidence>
<dbReference type="CDD" id="cd07185">
    <property type="entry name" value="OmpA_C-like"/>
    <property type="match status" value="1"/>
</dbReference>
<dbReference type="EMBL" id="UOFW01000066">
    <property type="protein sequence ID" value="VAX03868.1"/>
    <property type="molecule type" value="Genomic_DNA"/>
</dbReference>
<proteinExistence type="inferred from homology"/>
<accession>A0A3B1AX73</accession>
<organism evidence="9">
    <name type="scientific">hydrothermal vent metagenome</name>
    <dbReference type="NCBI Taxonomy" id="652676"/>
    <lineage>
        <taxon>unclassified sequences</taxon>
        <taxon>metagenomes</taxon>
        <taxon>ecological metagenomes</taxon>
    </lineage>
</organism>
<sequence>MNFDSDNSAPEGPSESWLIIFSDLLALLLTFFVLLFSMSSVQISKWEAVVESLSENLNPSRARIQDVDWQNIEAAMVPQKEALSLEYLKKIFVDKLQYDMILRRSSVSILDNRLVITLPADLIFESGQSNFSGDAYKSMQELGAALQSIQNKITVVGHTDLEPTSGRFYPTNWELSLVRAISVAQLIEQAGYTQNIEIFGNGASRFDELDENIPLNERYLLARRVDIIIHREDREHPADIYEKRTSQY</sequence>
<keyword evidence="3" id="KW-1003">Cell membrane</keyword>
<keyword evidence="9" id="KW-0969">Cilium</keyword>
<dbReference type="AlphaFoldDB" id="A0A3B1AX73"/>
<reference evidence="9" key="1">
    <citation type="submission" date="2018-06" db="EMBL/GenBank/DDBJ databases">
        <authorList>
            <person name="Zhirakovskaya E."/>
        </authorList>
    </citation>
    <scope>NUCLEOTIDE SEQUENCE</scope>
</reference>
<evidence type="ECO:0000256" key="5">
    <source>
        <dbReference type="ARBA" id="ARBA00022989"/>
    </source>
</evidence>
<gene>
    <name evidence="9" type="ORF">MNBD_ALPHA03-91</name>
</gene>